<evidence type="ECO:0000256" key="2">
    <source>
        <dbReference type="SAM" id="Phobius"/>
    </source>
</evidence>
<feature type="domain" description="SH3b" evidence="3">
    <location>
        <begin position="194"/>
        <end position="256"/>
    </location>
</feature>
<organism evidence="4 5">
    <name type="scientific">Thermostichus vulcanus str. 'Rupite'</name>
    <dbReference type="NCBI Taxonomy" id="2813851"/>
    <lineage>
        <taxon>Bacteria</taxon>
        <taxon>Bacillati</taxon>
        <taxon>Cyanobacteriota</taxon>
        <taxon>Cyanophyceae</taxon>
        <taxon>Thermostichales</taxon>
        <taxon>Thermostichaceae</taxon>
        <taxon>Thermostichus</taxon>
    </lineage>
</organism>
<dbReference type="Proteomes" id="UP000830835">
    <property type="component" value="Unassembled WGS sequence"/>
</dbReference>
<dbReference type="EMBL" id="JAFIRA010000001">
    <property type="protein sequence ID" value="MCJ2541411.1"/>
    <property type="molecule type" value="Genomic_DNA"/>
</dbReference>
<comment type="caution">
    <text evidence="4">The sequence shown here is derived from an EMBL/GenBank/DDBJ whole genome shotgun (WGS) entry which is preliminary data.</text>
</comment>
<dbReference type="PANTHER" id="PTHR34408:SF1">
    <property type="entry name" value="GLYCOSYL HYDROLASE FAMILY 19 DOMAIN-CONTAINING PROTEIN HI_1415"/>
    <property type="match status" value="1"/>
</dbReference>
<dbReference type="InterPro" id="IPR003646">
    <property type="entry name" value="SH3-like_bac-type"/>
</dbReference>
<feature type="region of interest" description="Disordered" evidence="1">
    <location>
        <begin position="69"/>
        <end position="88"/>
    </location>
</feature>
<gene>
    <name evidence="4" type="ORF">JX360_00580</name>
</gene>
<feature type="region of interest" description="Disordered" evidence="1">
    <location>
        <begin position="164"/>
        <end position="188"/>
    </location>
</feature>
<protein>
    <submittedName>
        <fullName evidence="4">SH3 domain-containing protein</fullName>
    </submittedName>
</protein>
<feature type="compositionally biased region" description="Low complexity" evidence="1">
    <location>
        <begin position="173"/>
        <end position="188"/>
    </location>
</feature>
<dbReference type="Gene3D" id="2.30.30.40">
    <property type="entry name" value="SH3 Domains"/>
    <property type="match status" value="2"/>
</dbReference>
<dbReference type="InterPro" id="IPR052354">
    <property type="entry name" value="Cell_Wall_Dynamics_Protein"/>
</dbReference>
<evidence type="ECO:0000259" key="3">
    <source>
        <dbReference type="SMART" id="SM00287"/>
    </source>
</evidence>
<keyword evidence="2" id="KW-0812">Transmembrane</keyword>
<dbReference type="SMART" id="SM00287">
    <property type="entry name" value="SH3b"/>
    <property type="match status" value="2"/>
</dbReference>
<keyword evidence="5" id="KW-1185">Reference proteome</keyword>
<reference evidence="4" key="1">
    <citation type="submission" date="2021-02" db="EMBL/GenBank/DDBJ databases">
        <title>The CRISPR/cas machinery reduction and long-range gene transfer in the hot spring cyanobacterium Synechococcus.</title>
        <authorList>
            <person name="Dvorak P."/>
            <person name="Jahodarova E."/>
            <person name="Hasler P."/>
            <person name="Poulickova A."/>
        </authorList>
    </citation>
    <scope>NUCLEOTIDE SEQUENCE</scope>
    <source>
        <strain evidence="4">Rupite</strain>
    </source>
</reference>
<keyword evidence="2" id="KW-1133">Transmembrane helix</keyword>
<feature type="domain" description="SH3b" evidence="3">
    <location>
        <begin position="89"/>
        <end position="155"/>
    </location>
</feature>
<dbReference type="Pfam" id="PF08239">
    <property type="entry name" value="SH3_3"/>
    <property type="match status" value="2"/>
</dbReference>
<name>A0ABT0C6L5_THEVL</name>
<feature type="transmembrane region" description="Helical" evidence="2">
    <location>
        <begin position="12"/>
        <end position="35"/>
    </location>
</feature>
<evidence type="ECO:0000313" key="5">
    <source>
        <dbReference type="Proteomes" id="UP000830835"/>
    </source>
</evidence>
<accession>A0ABT0C6L5</accession>
<sequence>MRGRSSRSSGSFPFGTLMVASVSIGALAALGWQVWQILLPMLEPPSTPQFQQAVRLDPLPSPVSLPTNAPVTDGPAAGRIDPGEFPPGSRGRVIEPIGLAIRSQPAADGAYQGGIVLGETVTVLEYSADGRWQRVRRELNGQEGWVRAGNLGPVAGSGVVATVNSPDVSPEDPTAASTPLPTRAPAPAAVSVGSQGRVIEPIGLALRATPEAEGAYIGGVPMNEVVTVLGLSEDGRWQRIRRQDGQEGWVRAGNLAQE</sequence>
<evidence type="ECO:0000256" key="1">
    <source>
        <dbReference type="SAM" id="MobiDB-lite"/>
    </source>
</evidence>
<proteinExistence type="predicted"/>
<keyword evidence="2" id="KW-0472">Membrane</keyword>
<dbReference type="PANTHER" id="PTHR34408">
    <property type="entry name" value="FAMILY PROTEIN, PUTATIVE-RELATED"/>
    <property type="match status" value="1"/>
</dbReference>
<evidence type="ECO:0000313" key="4">
    <source>
        <dbReference type="EMBL" id="MCJ2541411.1"/>
    </source>
</evidence>